<reference evidence="2 3" key="1">
    <citation type="journal article" date="2014" name="Nat. Genet.">
        <title>Genome sequence of the hot pepper provides insights into the evolution of pungency in Capsicum species.</title>
        <authorList>
            <person name="Kim S."/>
            <person name="Park M."/>
            <person name="Yeom S.I."/>
            <person name="Kim Y.M."/>
            <person name="Lee J.M."/>
            <person name="Lee H.A."/>
            <person name="Seo E."/>
            <person name="Choi J."/>
            <person name="Cheong K."/>
            <person name="Kim K.T."/>
            <person name="Jung K."/>
            <person name="Lee G.W."/>
            <person name="Oh S.K."/>
            <person name="Bae C."/>
            <person name="Kim S.B."/>
            <person name="Lee H.Y."/>
            <person name="Kim S.Y."/>
            <person name="Kim M.S."/>
            <person name="Kang B.C."/>
            <person name="Jo Y.D."/>
            <person name="Yang H.B."/>
            <person name="Jeong H.J."/>
            <person name="Kang W.H."/>
            <person name="Kwon J.K."/>
            <person name="Shin C."/>
            <person name="Lim J.Y."/>
            <person name="Park J.H."/>
            <person name="Huh J.H."/>
            <person name="Kim J.S."/>
            <person name="Kim B.D."/>
            <person name="Cohen O."/>
            <person name="Paran I."/>
            <person name="Suh M.C."/>
            <person name="Lee S.B."/>
            <person name="Kim Y.K."/>
            <person name="Shin Y."/>
            <person name="Noh S.J."/>
            <person name="Park J."/>
            <person name="Seo Y.S."/>
            <person name="Kwon S.Y."/>
            <person name="Kim H.A."/>
            <person name="Park J.M."/>
            <person name="Kim H.J."/>
            <person name="Choi S.B."/>
            <person name="Bosland P.W."/>
            <person name="Reeves G."/>
            <person name="Jo S.H."/>
            <person name="Lee B.W."/>
            <person name="Cho H.T."/>
            <person name="Choi H.S."/>
            <person name="Lee M.S."/>
            <person name="Yu Y."/>
            <person name="Do Choi Y."/>
            <person name="Park B.S."/>
            <person name="van Deynze A."/>
            <person name="Ashrafi H."/>
            <person name="Hill T."/>
            <person name="Kim W.T."/>
            <person name="Pai H.S."/>
            <person name="Ahn H.K."/>
            <person name="Yeam I."/>
            <person name="Giovannoni J.J."/>
            <person name="Rose J.K."/>
            <person name="Sorensen I."/>
            <person name="Lee S.J."/>
            <person name="Kim R.W."/>
            <person name="Choi I.Y."/>
            <person name="Choi B.S."/>
            <person name="Lim J.S."/>
            <person name="Lee Y.H."/>
            <person name="Choi D."/>
        </authorList>
    </citation>
    <scope>NUCLEOTIDE SEQUENCE [LARGE SCALE GENOMIC DNA]</scope>
    <source>
        <strain evidence="3">cv. CM334</strain>
    </source>
</reference>
<evidence type="ECO:0000259" key="1">
    <source>
        <dbReference type="Pfam" id="PF00891"/>
    </source>
</evidence>
<protein>
    <recommendedName>
        <fullName evidence="1">O-methyltransferase C-terminal domain-containing protein</fullName>
    </recommendedName>
</protein>
<proteinExistence type="predicted"/>
<gene>
    <name evidence="2" type="ORF">T459_03881</name>
</gene>
<dbReference type="STRING" id="4072.A0A2G3AP42"/>
<sequence length="211" mass="23627">MGVHISMPTPLHCDNKSAVQIAKNSVFHERTKHIEIDCHFTRHHLQLGTISLPFVPSSLQIADLFTKAQSASRFRFLCDKLSMLIAVAFEWIQNGGCNEPTPFAIKHGRTLFDYTRDDTGYNRLFNEAMASDTPSATSVVIEHFKGGLRGLKSLVDSNLASAQLRSKKSNTEYAHLVSFENSNLQNDHLDTSKMQVHIGRPRDTLGTSWSI</sequence>
<dbReference type="Pfam" id="PF00891">
    <property type="entry name" value="Methyltransf_2"/>
    <property type="match status" value="1"/>
</dbReference>
<dbReference type="Gramene" id="PHT95999">
    <property type="protein sequence ID" value="PHT95999"/>
    <property type="gene ID" value="T459_03881"/>
</dbReference>
<name>A0A2G3AP42_CAPAN</name>
<reference evidence="2 3" key="2">
    <citation type="journal article" date="2017" name="Genome Biol.">
        <title>New reference genome sequences of hot pepper reveal the massive evolution of plant disease-resistance genes by retroduplication.</title>
        <authorList>
            <person name="Kim S."/>
            <person name="Park J."/>
            <person name="Yeom S.I."/>
            <person name="Kim Y.M."/>
            <person name="Seo E."/>
            <person name="Kim K.T."/>
            <person name="Kim M.S."/>
            <person name="Lee J.M."/>
            <person name="Cheong K."/>
            <person name="Shin H.S."/>
            <person name="Kim S.B."/>
            <person name="Han K."/>
            <person name="Lee J."/>
            <person name="Park M."/>
            <person name="Lee H.A."/>
            <person name="Lee H.Y."/>
            <person name="Lee Y."/>
            <person name="Oh S."/>
            <person name="Lee J.H."/>
            <person name="Choi E."/>
            <person name="Choi E."/>
            <person name="Lee S.E."/>
            <person name="Jeon J."/>
            <person name="Kim H."/>
            <person name="Choi G."/>
            <person name="Song H."/>
            <person name="Lee J."/>
            <person name="Lee S.C."/>
            <person name="Kwon J.K."/>
            <person name="Lee H.Y."/>
            <person name="Koo N."/>
            <person name="Hong Y."/>
            <person name="Kim R.W."/>
            <person name="Kang W.H."/>
            <person name="Huh J.H."/>
            <person name="Kang B.C."/>
            <person name="Yang T.J."/>
            <person name="Lee Y.H."/>
            <person name="Bennetzen J.L."/>
            <person name="Choi D."/>
        </authorList>
    </citation>
    <scope>NUCLEOTIDE SEQUENCE [LARGE SCALE GENOMIC DNA]</scope>
    <source>
        <strain evidence="3">cv. CM334</strain>
    </source>
</reference>
<dbReference type="PANTHER" id="PTHR11439">
    <property type="entry name" value="GAG-POL-RELATED RETROTRANSPOSON"/>
    <property type="match status" value="1"/>
</dbReference>
<keyword evidence="3" id="KW-1185">Reference proteome</keyword>
<dbReference type="InterPro" id="IPR029063">
    <property type="entry name" value="SAM-dependent_MTases_sf"/>
</dbReference>
<dbReference type="InterPro" id="IPR001077">
    <property type="entry name" value="COMT_C"/>
</dbReference>
<accession>A0A2G3AP42</accession>
<dbReference type="PANTHER" id="PTHR11439:SF461">
    <property type="entry name" value="OS10G0432200 PROTEIN"/>
    <property type="match status" value="1"/>
</dbReference>
<dbReference type="EMBL" id="AYRZ02000001">
    <property type="protein sequence ID" value="PHT95999.1"/>
    <property type="molecule type" value="Genomic_DNA"/>
</dbReference>
<evidence type="ECO:0000313" key="3">
    <source>
        <dbReference type="Proteomes" id="UP000222542"/>
    </source>
</evidence>
<dbReference type="Gene3D" id="3.40.50.150">
    <property type="entry name" value="Vaccinia Virus protein VP39"/>
    <property type="match status" value="1"/>
</dbReference>
<evidence type="ECO:0000313" key="2">
    <source>
        <dbReference type="EMBL" id="PHT95999.1"/>
    </source>
</evidence>
<dbReference type="CDD" id="cd09272">
    <property type="entry name" value="RNase_HI_RT_Ty1"/>
    <property type="match status" value="1"/>
</dbReference>
<feature type="domain" description="O-methyltransferase C-terminal" evidence="1">
    <location>
        <begin position="91"/>
        <end position="156"/>
    </location>
</feature>
<dbReference type="Proteomes" id="UP000222542">
    <property type="component" value="Unassembled WGS sequence"/>
</dbReference>
<dbReference type="GO" id="GO:0008171">
    <property type="term" value="F:O-methyltransferase activity"/>
    <property type="evidence" value="ECO:0007669"/>
    <property type="project" value="InterPro"/>
</dbReference>
<organism evidence="2 3">
    <name type="scientific">Capsicum annuum</name>
    <name type="common">Capsicum pepper</name>
    <dbReference type="NCBI Taxonomy" id="4072"/>
    <lineage>
        <taxon>Eukaryota</taxon>
        <taxon>Viridiplantae</taxon>
        <taxon>Streptophyta</taxon>
        <taxon>Embryophyta</taxon>
        <taxon>Tracheophyta</taxon>
        <taxon>Spermatophyta</taxon>
        <taxon>Magnoliopsida</taxon>
        <taxon>eudicotyledons</taxon>
        <taxon>Gunneridae</taxon>
        <taxon>Pentapetalae</taxon>
        <taxon>asterids</taxon>
        <taxon>lamiids</taxon>
        <taxon>Solanales</taxon>
        <taxon>Solanaceae</taxon>
        <taxon>Solanoideae</taxon>
        <taxon>Capsiceae</taxon>
        <taxon>Capsicum</taxon>
    </lineage>
</organism>
<dbReference type="AlphaFoldDB" id="A0A2G3AP42"/>
<comment type="caution">
    <text evidence="2">The sequence shown here is derived from an EMBL/GenBank/DDBJ whole genome shotgun (WGS) entry which is preliminary data.</text>
</comment>